<protein>
    <submittedName>
        <fullName evidence="5">Alpha-N-acetylglucosaminidase</fullName>
    </submittedName>
</protein>
<dbReference type="InterPro" id="IPR007781">
    <property type="entry name" value="NAGLU"/>
</dbReference>
<dbReference type="InterPro" id="IPR024733">
    <property type="entry name" value="NAGLU_tim-barrel"/>
</dbReference>
<evidence type="ECO:0000313" key="5">
    <source>
        <dbReference type="EMBL" id="KAL0491855.1"/>
    </source>
</evidence>
<comment type="caution">
    <text evidence="5">The sequence shown here is derived from an EMBL/GenBank/DDBJ whole genome shotgun (WGS) entry which is preliminary data.</text>
</comment>
<dbReference type="InterPro" id="IPR024732">
    <property type="entry name" value="NAGLU_C"/>
</dbReference>
<dbReference type="AlphaFoldDB" id="A0AAW2ZQX5"/>
<dbReference type="EMBL" id="JAOPGA020001877">
    <property type="protein sequence ID" value="KAL0491855.1"/>
    <property type="molecule type" value="Genomic_DNA"/>
</dbReference>
<evidence type="ECO:0000256" key="1">
    <source>
        <dbReference type="ARBA" id="ARBA00022801"/>
    </source>
</evidence>
<feature type="domain" description="Alpha-N-acetylglucosaminidase N-terminal" evidence="3">
    <location>
        <begin position="6"/>
        <end position="85"/>
    </location>
</feature>
<evidence type="ECO:0000259" key="2">
    <source>
        <dbReference type="Pfam" id="PF05089"/>
    </source>
</evidence>
<reference evidence="5 6" key="1">
    <citation type="submission" date="2024-03" db="EMBL/GenBank/DDBJ databases">
        <title>The Acrasis kona genome and developmental transcriptomes reveal deep origins of eukaryotic multicellular pathways.</title>
        <authorList>
            <person name="Sheikh S."/>
            <person name="Fu C.-J."/>
            <person name="Brown M.W."/>
            <person name="Baldauf S.L."/>
        </authorList>
    </citation>
    <scope>NUCLEOTIDE SEQUENCE [LARGE SCALE GENOMIC DNA]</scope>
    <source>
        <strain evidence="5 6">ATCC MYA-3509</strain>
    </source>
</reference>
<dbReference type="PANTHER" id="PTHR12872">
    <property type="entry name" value="ALPHA-N-ACETYLGLUCOSAMINIDASE"/>
    <property type="match status" value="1"/>
</dbReference>
<proteinExistence type="predicted"/>
<gene>
    <name evidence="5" type="ORF">AKO1_010269</name>
</gene>
<dbReference type="Pfam" id="PF12971">
    <property type="entry name" value="NAGLU_N"/>
    <property type="match status" value="1"/>
</dbReference>
<dbReference type="InterPro" id="IPR029018">
    <property type="entry name" value="Hex-like_dom2"/>
</dbReference>
<keyword evidence="6" id="KW-1185">Reference proteome</keyword>
<evidence type="ECO:0000259" key="3">
    <source>
        <dbReference type="Pfam" id="PF12971"/>
    </source>
</evidence>
<sequence>QDQLNTVRGLIHRLLPEHEHSFTLSIISSETDVFEIEYQASPTPIIALRGNSGVSLSSALHHYLKHYCGCQISWEARQLNISTPLHKISKIRLKTPHQYRYYLNTCTHGYSAVWWDWDRWEFEIDWMALHGINIPLMFTGQEKIWNELYQEMNVPTVDYFTGAAFLPWNRMGNLNGWGGPLSQQWMDKQFQLAKLILKRQREFGMKPILPGFNGYVPPQLTKRYPDSEVNKLKEWNGFEGTFYLNPLDPLFYKISSLFTKKLIAEFGTDHLYNIDPFNEETPPSNQTSYLSSVSKALFQPVVDQDPEAIWIMQGWFLYNEREHSFWQPEQTKALLNAVPQDRLVILDLWSEEHPLYSTTMNFYNHSFIWNMLHNFGQRPGMFGYLDNTANGPFDAIEAAGPLMKGIGLTMEGIHQNPVMYDFVTDLIWRTERVDVDEWVQQYAKRRYGYSNDPIKNAWSTLRKTVYNYKTPQFGPSLLIIGWRPALKNWDAPQYSFLDLKYIWHCLLLAHKDFRNNLGYRYDLVDVTSQILNDYARLEHAEMIRAYNEKNSQKLELSITSMQNIIEDLEEILASNENHLLGKWIKDAKKWGHDDAEVALMERNARLQVTSWGDAGCELSQYAYKMWAGLVGDFYKSRWLIFFDELRSSLQEKKEFDLKRYERKSISWDDEWVKSKTIYDSKPKGDTIDIANRIFKRVNKV</sequence>
<dbReference type="Gene3D" id="1.20.120.670">
    <property type="entry name" value="N-acetyl-b-d-glucoasminidase"/>
    <property type="match status" value="1"/>
</dbReference>
<evidence type="ECO:0000259" key="4">
    <source>
        <dbReference type="Pfam" id="PF12972"/>
    </source>
</evidence>
<dbReference type="Gene3D" id="3.30.379.10">
    <property type="entry name" value="Chitobiase/beta-hexosaminidase domain 2-like"/>
    <property type="match status" value="1"/>
</dbReference>
<feature type="non-terminal residue" evidence="5">
    <location>
        <position position="1"/>
    </location>
</feature>
<dbReference type="InterPro" id="IPR024240">
    <property type="entry name" value="NAGLU_N"/>
</dbReference>
<dbReference type="Pfam" id="PF05089">
    <property type="entry name" value="NAGLU"/>
    <property type="match status" value="1"/>
</dbReference>
<evidence type="ECO:0000313" key="6">
    <source>
        <dbReference type="Proteomes" id="UP001431209"/>
    </source>
</evidence>
<feature type="domain" description="Alpha-N-acetylglucosaminidase tim-barrel" evidence="2">
    <location>
        <begin position="100"/>
        <end position="429"/>
    </location>
</feature>
<feature type="domain" description="Alpha-N-acetylglucosaminidase C-terminal" evidence="4">
    <location>
        <begin position="438"/>
        <end position="695"/>
    </location>
</feature>
<organism evidence="5 6">
    <name type="scientific">Acrasis kona</name>
    <dbReference type="NCBI Taxonomy" id="1008807"/>
    <lineage>
        <taxon>Eukaryota</taxon>
        <taxon>Discoba</taxon>
        <taxon>Heterolobosea</taxon>
        <taxon>Tetramitia</taxon>
        <taxon>Eutetramitia</taxon>
        <taxon>Acrasidae</taxon>
        <taxon>Acrasis</taxon>
    </lineage>
</organism>
<dbReference type="GO" id="GO:0016787">
    <property type="term" value="F:hydrolase activity"/>
    <property type="evidence" value="ECO:0007669"/>
    <property type="project" value="UniProtKB-KW"/>
</dbReference>
<accession>A0AAW2ZQX5</accession>
<keyword evidence="1" id="KW-0378">Hydrolase</keyword>
<dbReference type="Pfam" id="PF12972">
    <property type="entry name" value="NAGLU_C"/>
    <property type="match status" value="1"/>
</dbReference>
<name>A0AAW2ZQX5_9EUKA</name>
<dbReference type="Gene3D" id="3.20.20.80">
    <property type="entry name" value="Glycosidases"/>
    <property type="match status" value="1"/>
</dbReference>
<dbReference type="PANTHER" id="PTHR12872:SF1">
    <property type="entry name" value="ALPHA-N-ACETYLGLUCOSAMINIDASE"/>
    <property type="match status" value="1"/>
</dbReference>
<dbReference type="Proteomes" id="UP001431209">
    <property type="component" value="Unassembled WGS sequence"/>
</dbReference>